<reference evidence="1 2" key="1">
    <citation type="submission" date="2014-03" db="EMBL/GenBank/DDBJ databases">
        <title>Draft genome sequence of the novel thermoacidophilic archaea Acidianus copahuensis ALE1 strain, isolated from Copahue volcanic area in Neuquen Argentina.</title>
        <authorList>
            <person name="Urbieta M.S."/>
            <person name="Rascovan N."/>
            <person name="Castro C."/>
            <person name="Revale S."/>
            <person name="Giaveno M.A."/>
            <person name="Vazquez M.P."/>
            <person name="Donati E.R."/>
        </authorList>
    </citation>
    <scope>NUCLEOTIDE SEQUENCE [LARGE SCALE GENOMIC DNA]</scope>
    <source>
        <strain evidence="1 2">ALE1</strain>
    </source>
</reference>
<dbReference type="Proteomes" id="UP000024332">
    <property type="component" value="Unassembled WGS sequence"/>
</dbReference>
<comment type="caution">
    <text evidence="1">The sequence shown here is derived from an EMBL/GenBank/DDBJ whole genome shotgun (WGS) entry which is preliminary data.</text>
</comment>
<name>A0A031LR74_9CREN</name>
<proteinExistence type="predicted"/>
<sequence length="350" mass="40013">MKLAKDLFLMGEAIHGGEIEKKILEKIKEIYPSAKEIPIRTKFWKIKYTEVTVNGKTVNSSLMPYTSGDVKGKIGKNIVAIKMPSHPFDIAKIYSMYKDKDAIIFYEDGKLRRIGVDGKVPSVFLDREPKGEVEIRSDGKLIDSNSYNLEVELLPGDDYITVGAHVDHWLTGFHDNLFAVDILTSLKPKVKKHGLKLLFFSSEEGPKCCTGSIQQPKDGTFIMISLDSLYPDRVVFSATPELWKFSSLFPIKRIEMPTPFSDHFSYITDGYPAMVLYNDDMIPVYHSNRDVEIREDYEFFCVIKNRLEKLIETLDNMSRENLDEDFKRITGKERKGSIVPMGLTSEVKRD</sequence>
<dbReference type="STRING" id="1160895.CM19_03370"/>
<dbReference type="SUPFAM" id="SSF53187">
    <property type="entry name" value="Zn-dependent exopeptidases"/>
    <property type="match status" value="1"/>
</dbReference>
<dbReference type="AlphaFoldDB" id="A0A031LR74"/>
<evidence type="ECO:0000313" key="2">
    <source>
        <dbReference type="Proteomes" id="UP000024332"/>
    </source>
</evidence>
<dbReference type="EMBL" id="JFZT01000019">
    <property type="protein sequence ID" value="EZQ10882.1"/>
    <property type="molecule type" value="Genomic_DNA"/>
</dbReference>
<accession>A0A031LR74</accession>
<gene>
    <name evidence="1" type="ORF">CM19_03370</name>
</gene>
<dbReference type="Gene3D" id="3.40.630.10">
    <property type="entry name" value="Zn peptidases"/>
    <property type="match status" value="1"/>
</dbReference>
<dbReference type="RefSeq" id="WP_235185604.1">
    <property type="nucleotide sequence ID" value="NZ_JFZT01000019.1"/>
</dbReference>
<protein>
    <submittedName>
        <fullName evidence="1">Peptidase M28</fullName>
    </submittedName>
</protein>
<organism evidence="1 2">
    <name type="scientific">Candidatus Acidianus copahuensis</name>
    <dbReference type="NCBI Taxonomy" id="1160895"/>
    <lineage>
        <taxon>Archaea</taxon>
        <taxon>Thermoproteota</taxon>
        <taxon>Thermoprotei</taxon>
        <taxon>Sulfolobales</taxon>
        <taxon>Sulfolobaceae</taxon>
        <taxon>Acidianus</taxon>
    </lineage>
</organism>
<evidence type="ECO:0000313" key="1">
    <source>
        <dbReference type="EMBL" id="EZQ10882.1"/>
    </source>
</evidence>
<keyword evidence="2" id="KW-1185">Reference proteome</keyword>